<sequence length="454" mass="50603">MSLPQPLHFSAALALVNSKPNHLTIQGHLSLDPSYFPSDMLPEYLQSLRDCIETSHRNGQTIRHFNRSTFWQKQYDDLQCVLEKEQDARFILQKDNDALQAQVGQLLARSKPGRKRKSLEQEDSETVKKMKAGTIAIAEFGPAADVDPVIKAMRHIHRVQTLCRGRMWNTDSNELAYNLIQAMQALSLIIELLPRKLHVADTASKSVVAVARSCISVFNGLKRMESLGNNDTYASHVVHVCVCFFNTLFTSLEEGAALQVKSKRPEQETPALQALSQLAKCLIDNLQDSAQACTSHRQILDGAVYHLLHRLGEAAHELLLDGPRDDNIEHEMQNLPLSDDKLLDPVRQTEMQIVLASTPLLLDSLRRAVAHVPSMPLAGAARLRLQRTLVDHIFGPGTRGENASEDVLSLPRALGEAPQKVEVVHVDDLERKTGAFEADLWNLVGWDILGSEDL</sequence>
<organism evidence="1 2">
    <name type="scientific">Aureobasidium pullulans</name>
    <name type="common">Black yeast</name>
    <name type="synonym">Pullularia pullulans</name>
    <dbReference type="NCBI Taxonomy" id="5580"/>
    <lineage>
        <taxon>Eukaryota</taxon>
        <taxon>Fungi</taxon>
        <taxon>Dikarya</taxon>
        <taxon>Ascomycota</taxon>
        <taxon>Pezizomycotina</taxon>
        <taxon>Dothideomycetes</taxon>
        <taxon>Dothideomycetidae</taxon>
        <taxon>Dothideales</taxon>
        <taxon>Saccotheciaceae</taxon>
        <taxon>Aureobasidium</taxon>
    </lineage>
</organism>
<evidence type="ECO:0000313" key="1">
    <source>
        <dbReference type="EMBL" id="KAK6004864.1"/>
    </source>
</evidence>
<protein>
    <recommendedName>
        <fullName evidence="3">Cullin-domain-containing protein</fullName>
    </recommendedName>
</protein>
<evidence type="ECO:0000313" key="2">
    <source>
        <dbReference type="Proteomes" id="UP001341245"/>
    </source>
</evidence>
<evidence type="ECO:0008006" key="3">
    <source>
        <dbReference type="Google" id="ProtNLM"/>
    </source>
</evidence>
<name>A0ABR0TK87_AURPU</name>
<comment type="caution">
    <text evidence="1">The sequence shown here is derived from an EMBL/GenBank/DDBJ whole genome shotgun (WGS) entry which is preliminary data.</text>
</comment>
<dbReference type="Proteomes" id="UP001341245">
    <property type="component" value="Unassembled WGS sequence"/>
</dbReference>
<proteinExistence type="predicted"/>
<reference evidence="1 2" key="1">
    <citation type="submission" date="2023-11" db="EMBL/GenBank/DDBJ databases">
        <title>Draft genome sequence and annotation of the polyextremotolerant black yeast-like fungus Aureobasidium pullulans NRRL 62042.</title>
        <authorList>
            <person name="Dielentheis-Frenken M.R.E."/>
            <person name="Wibberg D."/>
            <person name="Blank L.M."/>
            <person name="Tiso T."/>
        </authorList>
    </citation>
    <scope>NUCLEOTIDE SEQUENCE [LARGE SCALE GENOMIC DNA]</scope>
    <source>
        <strain evidence="1 2">NRRL 62042</strain>
    </source>
</reference>
<gene>
    <name evidence="1" type="ORF">QM012_007643</name>
</gene>
<accession>A0ABR0TK87</accession>
<keyword evidence="2" id="KW-1185">Reference proteome</keyword>
<dbReference type="EMBL" id="JASGXD010000006">
    <property type="protein sequence ID" value="KAK6004864.1"/>
    <property type="molecule type" value="Genomic_DNA"/>
</dbReference>